<evidence type="ECO:0000256" key="12">
    <source>
        <dbReference type="RuleBase" id="RU003691"/>
    </source>
</evidence>
<accession>A0A1D2A8H7</accession>
<dbReference type="Pfam" id="PF07992">
    <property type="entry name" value="Pyr_redox_2"/>
    <property type="match status" value="1"/>
</dbReference>
<reference evidence="15" key="1">
    <citation type="submission" date="2015-08" db="EMBL/GenBank/DDBJ databases">
        <authorList>
            <person name="Babu N.S."/>
            <person name="Beckwith C.J."/>
            <person name="Beseler K.G."/>
            <person name="Brison A."/>
            <person name="Carone J.V."/>
            <person name="Caskin T.P."/>
            <person name="Diamond M."/>
            <person name="Durham M.E."/>
            <person name="Foxe J.M."/>
            <person name="Go M."/>
            <person name="Henderson B.A."/>
            <person name="Jones I.B."/>
            <person name="McGettigan J.A."/>
            <person name="Micheletti S.J."/>
            <person name="Nasrallah M.E."/>
            <person name="Ortiz D."/>
            <person name="Piller C.R."/>
            <person name="Privatt S.R."/>
            <person name="Schneider S.L."/>
            <person name="Sharp S."/>
            <person name="Smith T.C."/>
            <person name="Stanton J.D."/>
            <person name="Ullery H.E."/>
            <person name="Wilson R.J."/>
            <person name="Serrano M.G."/>
            <person name="Buck G."/>
            <person name="Lee V."/>
            <person name="Wang Y."/>
            <person name="Carvalho R."/>
            <person name="Voegtly L."/>
            <person name="Shi R."/>
            <person name="Duckworth R."/>
            <person name="Johnson A."/>
            <person name="Loviza R."/>
            <person name="Walstead R."/>
            <person name="Shah Z."/>
            <person name="Kiflezghi M."/>
            <person name="Wade K."/>
            <person name="Ball S.L."/>
            <person name="Bradley K.W."/>
            <person name="Asai D.J."/>
            <person name="Bowman C.A."/>
            <person name="Russell D.A."/>
            <person name="Pope W.H."/>
            <person name="Jacobs-Sera D."/>
            <person name="Hendrix R.W."/>
            <person name="Hatfull G.F."/>
        </authorList>
    </citation>
    <scope>NUCLEOTIDE SEQUENCE</scope>
</reference>
<evidence type="ECO:0000256" key="9">
    <source>
        <dbReference type="ARBA" id="ARBA00023157"/>
    </source>
</evidence>
<evidence type="ECO:0000256" key="10">
    <source>
        <dbReference type="ARBA" id="ARBA00023284"/>
    </source>
</evidence>
<dbReference type="InterPro" id="IPR004099">
    <property type="entry name" value="Pyr_nucl-diS_OxRdtase_dimer"/>
</dbReference>
<dbReference type="InterPro" id="IPR012999">
    <property type="entry name" value="Pyr_OxRdtase_I_AS"/>
</dbReference>
<dbReference type="GO" id="GO:0005829">
    <property type="term" value="C:cytosol"/>
    <property type="evidence" value="ECO:0007669"/>
    <property type="project" value="TreeGrafter"/>
</dbReference>
<dbReference type="GO" id="GO:0045454">
    <property type="term" value="P:cell redox homeostasis"/>
    <property type="evidence" value="ECO:0007669"/>
    <property type="project" value="InterPro"/>
</dbReference>
<keyword evidence="5 12" id="KW-0285">Flavoprotein</keyword>
<dbReference type="FunFam" id="3.50.50.60:FF:000051">
    <property type="entry name" value="Glutathione reductase"/>
    <property type="match status" value="1"/>
</dbReference>
<keyword evidence="6 12" id="KW-0274">FAD</keyword>
<dbReference type="AlphaFoldDB" id="A0A1D2A8H7"/>
<keyword evidence="8 12" id="KW-0560">Oxidoreductase</keyword>
<comment type="cofactor">
    <cofactor evidence="1">
        <name>FAD</name>
        <dbReference type="ChEBI" id="CHEBI:57692"/>
    </cofactor>
</comment>
<keyword evidence="10 12" id="KW-0676">Redox-active center</keyword>
<organism evidence="15">
    <name type="scientific">Auxenochlorella protothecoides</name>
    <name type="common">Green microalga</name>
    <name type="synonym">Chlorella protothecoides</name>
    <dbReference type="NCBI Taxonomy" id="3075"/>
    <lineage>
        <taxon>Eukaryota</taxon>
        <taxon>Viridiplantae</taxon>
        <taxon>Chlorophyta</taxon>
        <taxon>core chlorophytes</taxon>
        <taxon>Trebouxiophyceae</taxon>
        <taxon>Chlorellales</taxon>
        <taxon>Chlorellaceae</taxon>
        <taxon>Auxenochlorella</taxon>
    </lineage>
</organism>
<dbReference type="GO" id="GO:0050660">
    <property type="term" value="F:flavin adenine dinucleotide binding"/>
    <property type="evidence" value="ECO:0007669"/>
    <property type="project" value="InterPro"/>
</dbReference>
<dbReference type="Gene3D" id="3.50.50.60">
    <property type="entry name" value="FAD/NAD(P)-binding domain"/>
    <property type="match status" value="2"/>
</dbReference>
<name>A0A1D2A8H7_AUXPR</name>
<dbReference type="NCBIfam" id="NF004776">
    <property type="entry name" value="PRK06116.1"/>
    <property type="match status" value="1"/>
</dbReference>
<gene>
    <name evidence="15" type="ORF">g.96</name>
</gene>
<dbReference type="PANTHER" id="PTHR42737">
    <property type="entry name" value="GLUTATHIONE REDUCTASE"/>
    <property type="match status" value="1"/>
</dbReference>
<comment type="subunit">
    <text evidence="3">Homodimer.</text>
</comment>
<dbReference type="InterPro" id="IPR046952">
    <property type="entry name" value="GSHR/TRXR-like"/>
</dbReference>
<comment type="similarity">
    <text evidence="2 12">Belongs to the class-I pyridine nucleotide-disulfide oxidoreductase family.</text>
</comment>
<feature type="domain" description="FAD/NAD(P)-binding" evidence="14">
    <location>
        <begin position="118"/>
        <end position="446"/>
    </location>
</feature>
<evidence type="ECO:0000256" key="4">
    <source>
        <dbReference type="ARBA" id="ARBA00012607"/>
    </source>
</evidence>
<dbReference type="InterPro" id="IPR036188">
    <property type="entry name" value="FAD/NAD-bd_sf"/>
</dbReference>
<dbReference type="PRINTS" id="PR00368">
    <property type="entry name" value="FADPNR"/>
</dbReference>
<feature type="domain" description="Pyridine nucleotide-disulphide oxidoreductase dimerisation" evidence="13">
    <location>
        <begin position="466"/>
        <end position="574"/>
    </location>
</feature>
<dbReference type="PRINTS" id="PR00411">
    <property type="entry name" value="PNDRDTASEI"/>
</dbReference>
<evidence type="ECO:0000313" key="15">
    <source>
        <dbReference type="EMBL" id="JAT75484.1"/>
    </source>
</evidence>
<evidence type="ECO:0000256" key="11">
    <source>
        <dbReference type="ARBA" id="ARBA00049142"/>
    </source>
</evidence>
<dbReference type="EMBL" id="GDKF01003138">
    <property type="protein sequence ID" value="JAT75484.1"/>
    <property type="molecule type" value="Transcribed_RNA"/>
</dbReference>
<evidence type="ECO:0000256" key="8">
    <source>
        <dbReference type="ARBA" id="ARBA00023002"/>
    </source>
</evidence>
<proteinExistence type="inferred from homology"/>
<evidence type="ECO:0000259" key="14">
    <source>
        <dbReference type="Pfam" id="PF07992"/>
    </source>
</evidence>
<dbReference type="InterPro" id="IPR016156">
    <property type="entry name" value="FAD/NAD-linked_Rdtase_dimer_sf"/>
</dbReference>
<dbReference type="SUPFAM" id="SSF51905">
    <property type="entry name" value="FAD/NAD(P)-binding domain"/>
    <property type="match status" value="1"/>
</dbReference>
<keyword evidence="7" id="KW-0521">NADP</keyword>
<evidence type="ECO:0000256" key="6">
    <source>
        <dbReference type="ARBA" id="ARBA00022827"/>
    </source>
</evidence>
<dbReference type="GO" id="GO:0006749">
    <property type="term" value="P:glutathione metabolic process"/>
    <property type="evidence" value="ECO:0007669"/>
    <property type="project" value="TreeGrafter"/>
</dbReference>
<evidence type="ECO:0000256" key="3">
    <source>
        <dbReference type="ARBA" id="ARBA00011738"/>
    </source>
</evidence>
<dbReference type="GO" id="GO:0005739">
    <property type="term" value="C:mitochondrion"/>
    <property type="evidence" value="ECO:0007669"/>
    <property type="project" value="TreeGrafter"/>
</dbReference>
<feature type="non-terminal residue" evidence="15">
    <location>
        <position position="1"/>
    </location>
</feature>
<dbReference type="PROSITE" id="PS00076">
    <property type="entry name" value="PYRIDINE_REDOX_1"/>
    <property type="match status" value="1"/>
</dbReference>
<keyword evidence="9" id="KW-1015">Disulfide bond</keyword>
<evidence type="ECO:0000256" key="5">
    <source>
        <dbReference type="ARBA" id="ARBA00022630"/>
    </source>
</evidence>
<dbReference type="EC" id="1.8.1.7" evidence="4"/>
<dbReference type="GO" id="GO:0004362">
    <property type="term" value="F:glutathione-disulfide reductase (NADPH) activity"/>
    <property type="evidence" value="ECO:0007669"/>
    <property type="project" value="UniProtKB-EC"/>
</dbReference>
<comment type="catalytic activity">
    <reaction evidence="11">
        <text>2 glutathione + NADP(+) = glutathione disulfide + NADPH + H(+)</text>
        <dbReference type="Rhea" id="RHEA:11740"/>
        <dbReference type="ChEBI" id="CHEBI:15378"/>
        <dbReference type="ChEBI" id="CHEBI:57783"/>
        <dbReference type="ChEBI" id="CHEBI:57925"/>
        <dbReference type="ChEBI" id="CHEBI:58297"/>
        <dbReference type="ChEBI" id="CHEBI:58349"/>
        <dbReference type="EC" id="1.8.1.7"/>
    </reaction>
</comment>
<dbReference type="SUPFAM" id="SSF55424">
    <property type="entry name" value="FAD/NAD-linked reductases, dimerisation (C-terminal) domain"/>
    <property type="match status" value="1"/>
</dbReference>
<dbReference type="GO" id="GO:0034599">
    <property type="term" value="P:cellular response to oxidative stress"/>
    <property type="evidence" value="ECO:0007669"/>
    <property type="project" value="TreeGrafter"/>
</dbReference>
<dbReference type="InterPro" id="IPR023753">
    <property type="entry name" value="FAD/NAD-binding_dom"/>
</dbReference>
<protein>
    <recommendedName>
        <fullName evidence="4">glutathione-disulfide reductase</fullName>
        <ecNumber evidence="4">1.8.1.7</ecNumber>
    </recommendedName>
</protein>
<sequence>TLETILNQDKGRCTILNASSEPRSADPGVPSLPKHCGLKYRAMMRLCLSGNRSMAVASTSLRPGVWSRAHLVVKQARGFQPLAKPSGLSRRAGGQRLRCYAAASNGRSKSSSHDYDYDLFTIGAGSGGVRASRIAASNYGAKVAVCEMPYSAIATDDAGGAGGTCVLRGCVPKKLFVYASEFREVFKDARGFGFDANPDVKQDWSSFLAKKRKELERLHNVYMSLLSNANVDFIEGRGRLVDAHTVEVGGKKYTAQNILVATGARAFVPKFEGSEHCIVSDHILEVPKVPKRLVIVGSGYIAVEFASIFNGLGTEVHLVFRQDQPLRGFDGEVRDFAASEYAKTGMHLHAGFSPVSVTKAADGTFNVKAKTKDGKEINLEGADYVLAATGRRPNIRNLGLEETGVKISDKGAIAVDRLSRTNVPSVWAIGDVTDRMALTPVALMEGMALVKTLFAGQDTPPDHADIATAVFSHPEIGTVGLTEEQAAERYGDLDIFTSSFKPMRNTISGNEGRAFMKVIVATDSDRVVGIHMVGPTSGEIMQGFGVAVKMGLTKTQLDSVVGIHPTSAEEFVTLRTATRKVRAKEAVPA</sequence>
<dbReference type="PANTHER" id="PTHR42737:SF2">
    <property type="entry name" value="GLUTATHIONE REDUCTASE"/>
    <property type="match status" value="1"/>
</dbReference>
<evidence type="ECO:0000259" key="13">
    <source>
        <dbReference type="Pfam" id="PF02852"/>
    </source>
</evidence>
<evidence type="ECO:0000256" key="1">
    <source>
        <dbReference type="ARBA" id="ARBA00001974"/>
    </source>
</evidence>
<evidence type="ECO:0000256" key="2">
    <source>
        <dbReference type="ARBA" id="ARBA00007532"/>
    </source>
</evidence>
<dbReference type="Pfam" id="PF02852">
    <property type="entry name" value="Pyr_redox_dim"/>
    <property type="match status" value="1"/>
</dbReference>
<dbReference type="Gene3D" id="3.30.390.30">
    <property type="match status" value="1"/>
</dbReference>
<evidence type="ECO:0000256" key="7">
    <source>
        <dbReference type="ARBA" id="ARBA00022857"/>
    </source>
</evidence>